<keyword evidence="5" id="KW-0482">Metalloprotease</keyword>
<protein>
    <submittedName>
        <fullName evidence="7">DNA repair protein RadC</fullName>
    </submittedName>
</protein>
<dbReference type="PROSITE" id="PS01302">
    <property type="entry name" value="UPF0758"/>
    <property type="match status" value="1"/>
</dbReference>
<keyword evidence="2" id="KW-0479">Metal-binding</keyword>
<dbReference type="GO" id="GO:0008237">
    <property type="term" value="F:metallopeptidase activity"/>
    <property type="evidence" value="ECO:0007669"/>
    <property type="project" value="UniProtKB-KW"/>
</dbReference>
<gene>
    <name evidence="7" type="ORF">C8N46_11347</name>
</gene>
<evidence type="ECO:0000256" key="3">
    <source>
        <dbReference type="ARBA" id="ARBA00022801"/>
    </source>
</evidence>
<reference evidence="7 8" key="1">
    <citation type="submission" date="2018-04" db="EMBL/GenBank/DDBJ databases">
        <title>Genomic Encyclopedia of Archaeal and Bacterial Type Strains, Phase II (KMG-II): from individual species to whole genera.</title>
        <authorList>
            <person name="Goeker M."/>
        </authorList>
    </citation>
    <scope>NUCLEOTIDE SEQUENCE [LARGE SCALE GENOMIC DNA]</scope>
    <source>
        <strain evidence="7 8">DSM 25731</strain>
    </source>
</reference>
<dbReference type="Pfam" id="PF04002">
    <property type="entry name" value="RadC"/>
    <property type="match status" value="1"/>
</dbReference>
<evidence type="ECO:0000256" key="2">
    <source>
        <dbReference type="ARBA" id="ARBA00022723"/>
    </source>
</evidence>
<keyword evidence="3" id="KW-0378">Hydrolase</keyword>
<feature type="domain" description="MPN" evidence="6">
    <location>
        <begin position="27"/>
        <end position="152"/>
    </location>
</feature>
<evidence type="ECO:0000256" key="1">
    <source>
        <dbReference type="ARBA" id="ARBA00022670"/>
    </source>
</evidence>
<evidence type="ECO:0000313" key="8">
    <source>
        <dbReference type="Proteomes" id="UP000244090"/>
    </source>
</evidence>
<comment type="caution">
    <text evidence="7">The sequence shown here is derived from an EMBL/GenBank/DDBJ whole genome shotgun (WGS) entry which is preliminary data.</text>
</comment>
<keyword evidence="4" id="KW-0862">Zinc</keyword>
<dbReference type="Proteomes" id="UP000244090">
    <property type="component" value="Unassembled WGS sequence"/>
</dbReference>
<evidence type="ECO:0000259" key="6">
    <source>
        <dbReference type="PROSITE" id="PS50249"/>
    </source>
</evidence>
<keyword evidence="1" id="KW-0645">Protease</keyword>
<evidence type="ECO:0000313" key="7">
    <source>
        <dbReference type="EMBL" id="PTX58556.1"/>
    </source>
</evidence>
<sequence>MIITNSKNLIGEIQLNYIKQKNIELEKISSSRHVNECVRKFFPLDQINHREHMYALYLNNSNKITGYYLISIGSITGTLVDIRVVLQAALLSNSVAMILVHNHPSGTLKPSSADKAITKKIQNAGEMLDIKLLDHLIITEDSYFSFADESLL</sequence>
<dbReference type="InterPro" id="IPR025657">
    <property type="entry name" value="RadC_JAB"/>
</dbReference>
<name>A0A2T6BR81_9FLAO</name>
<dbReference type="InterPro" id="IPR037518">
    <property type="entry name" value="MPN"/>
</dbReference>
<evidence type="ECO:0000256" key="4">
    <source>
        <dbReference type="ARBA" id="ARBA00022833"/>
    </source>
</evidence>
<dbReference type="GO" id="GO:0046872">
    <property type="term" value="F:metal ion binding"/>
    <property type="evidence" value="ECO:0007669"/>
    <property type="project" value="UniProtKB-KW"/>
</dbReference>
<keyword evidence="8" id="KW-1185">Reference proteome</keyword>
<dbReference type="PANTHER" id="PTHR30471">
    <property type="entry name" value="DNA REPAIR PROTEIN RADC"/>
    <property type="match status" value="1"/>
</dbReference>
<evidence type="ECO:0000256" key="5">
    <source>
        <dbReference type="ARBA" id="ARBA00023049"/>
    </source>
</evidence>
<dbReference type="Gene3D" id="3.40.140.10">
    <property type="entry name" value="Cytidine Deaminase, domain 2"/>
    <property type="match status" value="1"/>
</dbReference>
<dbReference type="InterPro" id="IPR001405">
    <property type="entry name" value="UPF0758"/>
</dbReference>
<dbReference type="GO" id="GO:0006508">
    <property type="term" value="P:proteolysis"/>
    <property type="evidence" value="ECO:0007669"/>
    <property type="project" value="UniProtKB-KW"/>
</dbReference>
<accession>A0A2T6BR81</accession>
<dbReference type="RefSeq" id="WP_108116743.1">
    <property type="nucleotide sequence ID" value="NZ_QBKT01000013.1"/>
</dbReference>
<dbReference type="CDD" id="cd08071">
    <property type="entry name" value="MPN_DUF2466"/>
    <property type="match status" value="1"/>
</dbReference>
<proteinExistence type="predicted"/>
<dbReference type="EMBL" id="QBKT01000013">
    <property type="protein sequence ID" value="PTX58556.1"/>
    <property type="molecule type" value="Genomic_DNA"/>
</dbReference>
<dbReference type="InterPro" id="IPR020891">
    <property type="entry name" value="UPF0758_CS"/>
</dbReference>
<dbReference type="PROSITE" id="PS50249">
    <property type="entry name" value="MPN"/>
    <property type="match status" value="1"/>
</dbReference>
<dbReference type="PANTHER" id="PTHR30471:SF3">
    <property type="entry name" value="UPF0758 PROTEIN YEES-RELATED"/>
    <property type="match status" value="1"/>
</dbReference>
<dbReference type="AlphaFoldDB" id="A0A2T6BR81"/>
<dbReference type="OrthoDB" id="9804482at2"/>
<organism evidence="7 8">
    <name type="scientific">Kordia periserrulae</name>
    <dbReference type="NCBI Taxonomy" id="701523"/>
    <lineage>
        <taxon>Bacteria</taxon>
        <taxon>Pseudomonadati</taxon>
        <taxon>Bacteroidota</taxon>
        <taxon>Flavobacteriia</taxon>
        <taxon>Flavobacteriales</taxon>
        <taxon>Flavobacteriaceae</taxon>
        <taxon>Kordia</taxon>
    </lineage>
</organism>